<dbReference type="Proteomes" id="UP000281406">
    <property type="component" value="Unassembled WGS sequence"/>
</dbReference>
<dbReference type="GO" id="GO:0015074">
    <property type="term" value="P:DNA integration"/>
    <property type="evidence" value="ECO:0007669"/>
    <property type="project" value="InterPro"/>
</dbReference>
<organism evidence="4 5">
    <name type="scientific">Anabarilius grahami</name>
    <name type="common">Kanglang fish</name>
    <name type="synonym">Barilius grahami</name>
    <dbReference type="NCBI Taxonomy" id="495550"/>
    <lineage>
        <taxon>Eukaryota</taxon>
        <taxon>Metazoa</taxon>
        <taxon>Chordata</taxon>
        <taxon>Craniata</taxon>
        <taxon>Vertebrata</taxon>
        <taxon>Euteleostomi</taxon>
        <taxon>Actinopterygii</taxon>
        <taxon>Neopterygii</taxon>
        <taxon>Teleostei</taxon>
        <taxon>Ostariophysi</taxon>
        <taxon>Cypriniformes</taxon>
        <taxon>Xenocyprididae</taxon>
        <taxon>Xenocypridinae</taxon>
        <taxon>Xenocypridinae incertae sedis</taxon>
        <taxon>Anabarilius</taxon>
    </lineage>
</organism>
<dbReference type="PANTHER" id="PTHR23022">
    <property type="entry name" value="TRANSPOSABLE ELEMENT-RELATED"/>
    <property type="match status" value="1"/>
</dbReference>
<evidence type="ECO:0000313" key="5">
    <source>
        <dbReference type="Proteomes" id="UP000281406"/>
    </source>
</evidence>
<proteinExistence type="predicted"/>
<keyword evidence="5" id="KW-1185">Reference proteome</keyword>
<feature type="compositionally biased region" description="Basic and acidic residues" evidence="1">
    <location>
        <begin position="69"/>
        <end position="83"/>
    </location>
</feature>
<evidence type="ECO:0000256" key="1">
    <source>
        <dbReference type="SAM" id="MobiDB-lite"/>
    </source>
</evidence>
<gene>
    <name evidence="4" type="ORF">DPX16_11464</name>
</gene>
<feature type="domain" description="Transposase Tc1-like" evidence="2">
    <location>
        <begin position="319"/>
        <end position="363"/>
    </location>
</feature>
<feature type="compositionally biased region" description="Basic and acidic residues" evidence="1">
    <location>
        <begin position="45"/>
        <end position="57"/>
    </location>
</feature>
<dbReference type="GO" id="GO:0006313">
    <property type="term" value="P:DNA transposition"/>
    <property type="evidence" value="ECO:0007669"/>
    <property type="project" value="InterPro"/>
</dbReference>
<name>A0A3N0YHP4_ANAGA</name>
<evidence type="ECO:0000259" key="2">
    <source>
        <dbReference type="Pfam" id="PF01498"/>
    </source>
</evidence>
<dbReference type="EMBL" id="RJVU01042534">
    <property type="protein sequence ID" value="ROL45769.1"/>
    <property type="molecule type" value="Genomic_DNA"/>
</dbReference>
<dbReference type="InterPro" id="IPR052338">
    <property type="entry name" value="Transposase_5"/>
</dbReference>
<dbReference type="PANTHER" id="PTHR23022:SF135">
    <property type="entry name" value="SI:DKEY-77F5.3"/>
    <property type="match status" value="1"/>
</dbReference>
<feature type="domain" description="Tc1-like transposase DDE" evidence="3">
    <location>
        <begin position="373"/>
        <end position="516"/>
    </location>
</feature>
<feature type="region of interest" description="Disordered" evidence="1">
    <location>
        <begin position="1"/>
        <end position="83"/>
    </location>
</feature>
<dbReference type="Pfam" id="PF13358">
    <property type="entry name" value="DDE_3"/>
    <property type="match status" value="1"/>
</dbReference>
<dbReference type="AlphaFoldDB" id="A0A3N0YHP4"/>
<dbReference type="InterPro" id="IPR036397">
    <property type="entry name" value="RNaseH_sf"/>
</dbReference>
<evidence type="ECO:0000259" key="3">
    <source>
        <dbReference type="Pfam" id="PF13358"/>
    </source>
</evidence>
<evidence type="ECO:0000313" key="4">
    <source>
        <dbReference type="EMBL" id="ROL45769.1"/>
    </source>
</evidence>
<dbReference type="Pfam" id="PF01498">
    <property type="entry name" value="HTH_Tnp_Tc3_2"/>
    <property type="match status" value="1"/>
</dbReference>
<dbReference type="InterPro" id="IPR038717">
    <property type="entry name" value="Tc1-like_DDE_dom"/>
</dbReference>
<comment type="caution">
    <text evidence="4">The sequence shown here is derived from an EMBL/GenBank/DDBJ whole genome shotgun (WGS) entry which is preliminary data.</text>
</comment>
<accession>A0A3N0YHP4</accession>
<dbReference type="InterPro" id="IPR002492">
    <property type="entry name" value="Transposase_Tc1-like"/>
</dbReference>
<sequence length="546" mass="60517">MERSSSLVSTVGLPELITSGTATAGPNPTTQPSPEPSQPTSMTHMDYKPEPTADRELMPAMDPEPEPMPAKEPEPQSKSEKVCEPATSVTEETLMELDTDECLIDWEMEPPSPTSTLLFSWSISPASTGSLQPINFSPNTMPLCGYASGLPVTSFVQVSKQIQRLCLRPLIPLLFPPSAPPEAIGRAALPCSLVPLAPPWSVVTLPPPQTFKPYAALCLCTPSTSAGSAFPPAPPWSSGMLALPQTFVATAPPQPPRPSVGHPHLLSMCRVSGSTSNRPHNCRSRVTTPAQDLHIQHLHLKDRLRPATRTAAATIGLHNQRISAQTVRNHLREAHLHARRPHRGLDLTAVCRCNRLEWANAHIRWRLALWRGVLFTDESRFSLYRADGRQRVWRRVGERFADVNVVDQVAHGGGGVMVWAGVCYGQQTQVHFIDGILNAQRYRDEILRPIVVPFIHDHHLMLQHDNARPHVARICIQILEAENIIVLAWPAYSPDMSPIEHVWNALDWHIRQRAPVSANIQQLRTAIEKEWTDIPQATINNLINSM</sequence>
<dbReference type="Gene3D" id="3.30.420.10">
    <property type="entry name" value="Ribonuclease H-like superfamily/Ribonuclease H"/>
    <property type="match status" value="1"/>
</dbReference>
<dbReference type="OrthoDB" id="3691195at2759"/>
<protein>
    <submittedName>
        <fullName evidence="4">Transposable element Tcb2 transposase</fullName>
    </submittedName>
</protein>
<dbReference type="GO" id="GO:0003677">
    <property type="term" value="F:DNA binding"/>
    <property type="evidence" value="ECO:0007669"/>
    <property type="project" value="InterPro"/>
</dbReference>
<reference evidence="4 5" key="1">
    <citation type="submission" date="2018-10" db="EMBL/GenBank/DDBJ databases">
        <title>Genome assembly for a Yunnan-Guizhou Plateau 3E fish, Anabarilius grahami (Regan), and its evolutionary and genetic applications.</title>
        <authorList>
            <person name="Jiang W."/>
        </authorList>
    </citation>
    <scope>NUCLEOTIDE SEQUENCE [LARGE SCALE GENOMIC DNA]</scope>
    <source>
        <strain evidence="4">AG-KIZ</strain>
        <tissue evidence="4">Muscle</tissue>
    </source>
</reference>